<dbReference type="Proteomes" id="UP000828390">
    <property type="component" value="Unassembled WGS sequence"/>
</dbReference>
<dbReference type="EMBL" id="JAIWYP010000008">
    <property type="protein sequence ID" value="KAH3786116.1"/>
    <property type="molecule type" value="Genomic_DNA"/>
</dbReference>
<dbReference type="GO" id="GO:0003676">
    <property type="term" value="F:nucleic acid binding"/>
    <property type="evidence" value="ECO:0007669"/>
    <property type="project" value="InterPro"/>
</dbReference>
<evidence type="ECO:0000313" key="1">
    <source>
        <dbReference type="EMBL" id="KAH3786116.1"/>
    </source>
</evidence>
<dbReference type="Gene3D" id="4.10.60.10">
    <property type="entry name" value="Zinc finger, CCHC-type"/>
    <property type="match status" value="1"/>
</dbReference>
<reference evidence="1" key="2">
    <citation type="submission" date="2020-11" db="EMBL/GenBank/DDBJ databases">
        <authorList>
            <person name="McCartney M.A."/>
            <person name="Auch B."/>
            <person name="Kono T."/>
            <person name="Mallez S."/>
            <person name="Becker A."/>
            <person name="Gohl D.M."/>
            <person name="Silverstein K.A.T."/>
            <person name="Koren S."/>
            <person name="Bechman K.B."/>
            <person name="Herman A."/>
            <person name="Abrahante J.E."/>
            <person name="Garbe J."/>
        </authorList>
    </citation>
    <scope>NUCLEOTIDE SEQUENCE</scope>
    <source>
        <strain evidence="1">Duluth1</strain>
        <tissue evidence="1">Whole animal</tissue>
    </source>
</reference>
<dbReference type="InterPro" id="IPR036875">
    <property type="entry name" value="Znf_CCHC_sf"/>
</dbReference>
<reference evidence="1" key="1">
    <citation type="journal article" date="2019" name="bioRxiv">
        <title>The Genome of the Zebra Mussel, Dreissena polymorpha: A Resource for Invasive Species Research.</title>
        <authorList>
            <person name="McCartney M.A."/>
            <person name="Auch B."/>
            <person name="Kono T."/>
            <person name="Mallez S."/>
            <person name="Zhang Y."/>
            <person name="Obille A."/>
            <person name="Becker A."/>
            <person name="Abrahante J.E."/>
            <person name="Garbe J."/>
            <person name="Badalamenti J.P."/>
            <person name="Herman A."/>
            <person name="Mangelson H."/>
            <person name="Liachko I."/>
            <person name="Sullivan S."/>
            <person name="Sone E.D."/>
            <person name="Koren S."/>
            <person name="Silverstein K.A.T."/>
            <person name="Beckman K.B."/>
            <person name="Gohl D.M."/>
        </authorList>
    </citation>
    <scope>NUCLEOTIDE SEQUENCE</scope>
    <source>
        <strain evidence="1">Duluth1</strain>
        <tissue evidence="1">Whole animal</tissue>
    </source>
</reference>
<dbReference type="SUPFAM" id="SSF57756">
    <property type="entry name" value="Retrovirus zinc finger-like domains"/>
    <property type="match status" value="1"/>
</dbReference>
<dbReference type="GO" id="GO:0008270">
    <property type="term" value="F:zinc ion binding"/>
    <property type="evidence" value="ECO:0007669"/>
    <property type="project" value="InterPro"/>
</dbReference>
<evidence type="ECO:0000313" key="2">
    <source>
        <dbReference type="Proteomes" id="UP000828390"/>
    </source>
</evidence>
<protein>
    <recommendedName>
        <fullName evidence="3">CCHC-type domain-containing protein</fullName>
    </recommendedName>
</protein>
<evidence type="ECO:0008006" key="3">
    <source>
        <dbReference type="Google" id="ProtNLM"/>
    </source>
</evidence>
<gene>
    <name evidence="1" type="ORF">DPMN_164218</name>
</gene>
<name>A0A9D4EXB7_DREPO</name>
<accession>A0A9D4EXB7</accession>
<comment type="caution">
    <text evidence="1">The sequence shown here is derived from an EMBL/GenBank/DDBJ whole genome shotgun (WGS) entry which is preliminary data.</text>
</comment>
<sequence length="100" mass="12168">MRKSLLRIESRLDRLEKFFPRGPPFQNFRHKKPETPGCFGCKANDHFWRDCPNTKRNRFTNSNNMLQHNQQPPNRMFEQKRNVLNSTSFRRQMNDNRSEN</sequence>
<organism evidence="1 2">
    <name type="scientific">Dreissena polymorpha</name>
    <name type="common">Zebra mussel</name>
    <name type="synonym">Mytilus polymorpha</name>
    <dbReference type="NCBI Taxonomy" id="45954"/>
    <lineage>
        <taxon>Eukaryota</taxon>
        <taxon>Metazoa</taxon>
        <taxon>Spiralia</taxon>
        <taxon>Lophotrochozoa</taxon>
        <taxon>Mollusca</taxon>
        <taxon>Bivalvia</taxon>
        <taxon>Autobranchia</taxon>
        <taxon>Heteroconchia</taxon>
        <taxon>Euheterodonta</taxon>
        <taxon>Imparidentia</taxon>
        <taxon>Neoheterodontei</taxon>
        <taxon>Myida</taxon>
        <taxon>Dreissenoidea</taxon>
        <taxon>Dreissenidae</taxon>
        <taxon>Dreissena</taxon>
    </lineage>
</organism>
<dbReference type="AlphaFoldDB" id="A0A9D4EXB7"/>
<keyword evidence="2" id="KW-1185">Reference proteome</keyword>
<proteinExistence type="predicted"/>